<dbReference type="Pfam" id="PF07732">
    <property type="entry name" value="Cu-oxidase_3"/>
    <property type="match status" value="1"/>
</dbReference>
<evidence type="ECO:0000256" key="1">
    <source>
        <dbReference type="ARBA" id="ARBA00022723"/>
    </source>
</evidence>
<dbReference type="InterPro" id="IPR008972">
    <property type="entry name" value="Cupredoxin"/>
</dbReference>
<dbReference type="InterPro" id="IPR011706">
    <property type="entry name" value="Cu-oxidase_C"/>
</dbReference>
<dbReference type="SUPFAM" id="SSF49503">
    <property type="entry name" value="Cupredoxins"/>
    <property type="match status" value="3"/>
</dbReference>
<dbReference type="EMBL" id="CAFBNE010000060">
    <property type="protein sequence ID" value="CAB4956208.1"/>
    <property type="molecule type" value="Genomic_DNA"/>
</dbReference>
<accession>A0A6J7KIQ5</accession>
<feature type="domain" description="Plastocyanin-like" evidence="3">
    <location>
        <begin position="210"/>
        <end position="294"/>
    </location>
</feature>
<dbReference type="AlphaFoldDB" id="A0A6J7KIQ5"/>
<dbReference type="InterPro" id="IPR011707">
    <property type="entry name" value="Cu-oxidase-like_N"/>
</dbReference>
<evidence type="ECO:0000259" key="5">
    <source>
        <dbReference type="Pfam" id="PF07732"/>
    </source>
</evidence>
<dbReference type="InterPro" id="IPR045087">
    <property type="entry name" value="Cu-oxidase_fam"/>
</dbReference>
<keyword evidence="2" id="KW-0560">Oxidoreductase</keyword>
<evidence type="ECO:0000259" key="3">
    <source>
        <dbReference type="Pfam" id="PF00394"/>
    </source>
</evidence>
<dbReference type="Pfam" id="PF07731">
    <property type="entry name" value="Cu-oxidase_2"/>
    <property type="match status" value="1"/>
</dbReference>
<dbReference type="PANTHER" id="PTHR11709">
    <property type="entry name" value="MULTI-COPPER OXIDASE"/>
    <property type="match status" value="1"/>
</dbReference>
<dbReference type="PROSITE" id="PS00080">
    <property type="entry name" value="MULTICOPPER_OXIDASE2"/>
    <property type="match status" value="1"/>
</dbReference>
<dbReference type="InterPro" id="IPR002355">
    <property type="entry name" value="Cu_oxidase_Cu_BS"/>
</dbReference>
<organism evidence="6">
    <name type="scientific">freshwater metagenome</name>
    <dbReference type="NCBI Taxonomy" id="449393"/>
    <lineage>
        <taxon>unclassified sequences</taxon>
        <taxon>metagenomes</taxon>
        <taxon>ecological metagenomes</taxon>
    </lineage>
</organism>
<gene>
    <name evidence="6" type="ORF">UFOPK3772_01879</name>
</gene>
<dbReference type="Gene3D" id="2.60.40.420">
    <property type="entry name" value="Cupredoxins - blue copper proteins"/>
    <property type="match status" value="3"/>
</dbReference>
<dbReference type="CDD" id="cd13853">
    <property type="entry name" value="CuRO_1_Tth-MCO_like"/>
    <property type="match status" value="1"/>
</dbReference>
<dbReference type="InterPro" id="IPR001117">
    <property type="entry name" value="Cu-oxidase_2nd"/>
</dbReference>
<feature type="domain" description="Plastocyanin-like" evidence="4">
    <location>
        <begin position="360"/>
        <end position="486"/>
    </location>
</feature>
<dbReference type="PANTHER" id="PTHR11709:SF518">
    <property type="entry name" value="MULTICOPPER OXIDASE"/>
    <property type="match status" value="1"/>
</dbReference>
<name>A0A6J7KIQ5_9ZZZZ</name>
<sequence>MLGSSALIAAGLGIAGGSGSAVMAASNGRQPTPSTGRVWRSSNGVLNGTLTMQTGTAQVAGNPLAGISTYNGAFSGPTMIVRPGDRLDLTLQNRIDTPSNLHFHGFHVSPRGHGDNVFLDIPPGYDFRYSVQIPADHPSGLYWYHPHRHGYVNAQVYSGLQGLIVIEGGAADYPQVAPLRRRILNIRNIGITNLGAGQAFVPIDQMTVTQMVTLVNGAFQPNIDMHPGETQFWQIANTSTRSYWKLLVPGATFQVIEEDGCPTWQTWRPDTLFMPPGKRLGVLVTAPSAPRQTALMTEAFAQNLSWSLPESTLASVTVSGPRRDSVTLPEVMAPSPKYLEGPVAERRVLTLGATTRTPLPPDFWFDNVPYQNITLENVITVRVGTTEDWILKNTNVAPFSALVENHPFHIHVNPFWVVDHGEFDPATGAILTRTKSYPRAELDTLNIAPGEWVRIRIHFADYVGRTVFHCHVLGHEDLGMMGVIDIVDADGNGAGVGQLLPTQTGHSH</sequence>
<feature type="domain" description="Plastocyanin-like" evidence="5">
    <location>
        <begin position="52"/>
        <end position="168"/>
    </location>
</feature>
<proteinExistence type="predicted"/>
<dbReference type="GO" id="GO:0005507">
    <property type="term" value="F:copper ion binding"/>
    <property type="evidence" value="ECO:0007669"/>
    <property type="project" value="InterPro"/>
</dbReference>
<dbReference type="GO" id="GO:0016491">
    <property type="term" value="F:oxidoreductase activity"/>
    <property type="evidence" value="ECO:0007669"/>
    <property type="project" value="UniProtKB-KW"/>
</dbReference>
<dbReference type="Pfam" id="PF00394">
    <property type="entry name" value="Cu-oxidase"/>
    <property type="match status" value="1"/>
</dbReference>
<evidence type="ECO:0000259" key="4">
    <source>
        <dbReference type="Pfam" id="PF07731"/>
    </source>
</evidence>
<protein>
    <submittedName>
        <fullName evidence="6">Unannotated protein</fullName>
    </submittedName>
</protein>
<keyword evidence="1" id="KW-0479">Metal-binding</keyword>
<evidence type="ECO:0000313" key="6">
    <source>
        <dbReference type="EMBL" id="CAB4956208.1"/>
    </source>
</evidence>
<evidence type="ECO:0000256" key="2">
    <source>
        <dbReference type="ARBA" id="ARBA00023002"/>
    </source>
</evidence>
<reference evidence="6" key="1">
    <citation type="submission" date="2020-05" db="EMBL/GenBank/DDBJ databases">
        <authorList>
            <person name="Chiriac C."/>
            <person name="Salcher M."/>
            <person name="Ghai R."/>
            <person name="Kavagutti S V."/>
        </authorList>
    </citation>
    <scope>NUCLEOTIDE SEQUENCE</scope>
</reference>